<dbReference type="AlphaFoldDB" id="A0A0P7ALF2"/>
<evidence type="ECO:0000313" key="1">
    <source>
        <dbReference type="EMBL" id="KPM38610.1"/>
    </source>
</evidence>
<comment type="caution">
    <text evidence="1">The sequence shown here is derived from an EMBL/GenBank/DDBJ whole genome shotgun (WGS) entry which is preliminary data.</text>
</comment>
<evidence type="ECO:0000313" key="2">
    <source>
        <dbReference type="Proteomes" id="UP000050424"/>
    </source>
</evidence>
<keyword evidence="2" id="KW-1185">Reference proteome</keyword>
<organism evidence="1 2">
    <name type="scientific">Neonectria ditissima</name>
    <dbReference type="NCBI Taxonomy" id="78410"/>
    <lineage>
        <taxon>Eukaryota</taxon>
        <taxon>Fungi</taxon>
        <taxon>Dikarya</taxon>
        <taxon>Ascomycota</taxon>
        <taxon>Pezizomycotina</taxon>
        <taxon>Sordariomycetes</taxon>
        <taxon>Hypocreomycetidae</taxon>
        <taxon>Hypocreales</taxon>
        <taxon>Nectriaceae</taxon>
        <taxon>Neonectria</taxon>
    </lineage>
</organism>
<sequence>MDEPSKPCTCSSSLIPEHDAQAALTRDPFDNLPPELRIEILLHQGTLEQTITLSHASPALFRQRCASQASIIPRYVCRDLADGLVQDAMAVVLFPKATRRTDDRQHRAEVVDVHLSAWAARELPDPFSLMIMSHVLALEFLVRRLRLYIEDYLSKATSYHLPRAYRQLPTWAHRDFVTSPSQRKLVIAKTINRLSIDSLHENERRSIFKAFLRYELLCKVYSFVRRPDQELGVGAHHWPRIQVPPHYGSSSPPLYNDEAFDSLWHWDWSLLARYEDRTPLPDEIHLLACVRDYVLTMYGAIAAEDLGTTLPALISTIPEFEHAPTVEDWAEVPLKLCWRKDLVMLMASAGLDLLTYMLTSSLMDLRKLVDLLSEATVLCKPLSDIACPGVVHGPAHYTSWPALHFLRLYSQRAWPLFNDSRFYPAYHTLQRRVLIQELWITWDGSARNADGSRGIWRWSPVIIYGANSYRVLTTTAPFWKNKHLPGRLVKFPLRATVPSGLV</sequence>
<dbReference type="Proteomes" id="UP000050424">
    <property type="component" value="Unassembled WGS sequence"/>
</dbReference>
<protein>
    <submittedName>
        <fullName evidence="1">Uncharacterized protein</fullName>
    </submittedName>
</protein>
<proteinExistence type="predicted"/>
<dbReference type="EMBL" id="LKCW01000129">
    <property type="protein sequence ID" value="KPM38610.1"/>
    <property type="molecule type" value="Genomic_DNA"/>
</dbReference>
<reference evidence="1 2" key="1">
    <citation type="submission" date="2015-09" db="EMBL/GenBank/DDBJ databases">
        <title>Draft genome of a European isolate of the apple canker pathogen Neonectria ditissima.</title>
        <authorList>
            <person name="Gomez-Cortecero A."/>
            <person name="Harrison R.J."/>
            <person name="Armitage A.D."/>
        </authorList>
    </citation>
    <scope>NUCLEOTIDE SEQUENCE [LARGE SCALE GENOMIC DNA]</scope>
    <source>
        <strain evidence="1 2">R09/05</strain>
    </source>
</reference>
<gene>
    <name evidence="1" type="ORF">AK830_g7937</name>
</gene>
<name>A0A0P7ALF2_9HYPO</name>
<accession>A0A0P7ALF2</accession>
<dbReference type="OrthoDB" id="4636359at2759"/>